<reference evidence="4" key="2">
    <citation type="submission" date="2011-06" db="EMBL/GenBank/DDBJ databases">
        <title>The complete genome sequence of Alicyclobacillus acidocaldarius sp. Tc-4-1.</title>
        <authorList>
            <person name="Chen Y."/>
            <person name="He Y."/>
            <person name="Dong Z."/>
            <person name="Hu S."/>
        </authorList>
    </citation>
    <scope>NUCLEOTIDE SEQUENCE [LARGE SCALE GENOMIC DNA]</scope>
    <source>
        <strain evidence="4">Tc-4-1</strain>
    </source>
</reference>
<dbReference type="Pfam" id="PF08240">
    <property type="entry name" value="ADH_N"/>
    <property type="match status" value="1"/>
</dbReference>
<dbReference type="GO" id="GO:0016491">
    <property type="term" value="F:oxidoreductase activity"/>
    <property type="evidence" value="ECO:0007669"/>
    <property type="project" value="UniProtKB-KW"/>
</dbReference>
<evidence type="ECO:0000256" key="1">
    <source>
        <dbReference type="RuleBase" id="RU364000"/>
    </source>
</evidence>
<dbReference type="SMART" id="SM00829">
    <property type="entry name" value="PKS_ER"/>
    <property type="match status" value="1"/>
</dbReference>
<sequence>MILAHEEAMPVAKMKAVGLYRYLPISDPESLLDLEVERPRPQGRDLLVQIQAVSVNPVDTKIRAPKDRVESTPKILGFDAAGIVVETGPECQWYKPGDEVFYAGSNVRQGTNAEYHLVDERIVGRKPKALSFAEAAALPLTSLTAWEALEDRLGFSLDPGANRGTSLLIIGAAGGVGSIATQLAKRAGFTVIGTASRPETKEWALRHGADHILDHTRPFRPQLEALGFRDVDAILCLNSTDKHWEPMADVIAPQGKICSIVETSTLLNLELLFGKSVTFAWELMFTRPRYQTADMARQRDILNRVADLVDAGEIQSTMTEHLSPINAENLRKAHAKIESGRTIGKIVLSGF</sequence>
<dbReference type="InterPro" id="IPR013154">
    <property type="entry name" value="ADH-like_N"/>
</dbReference>
<accession>F8IFJ5</accession>
<keyword evidence="1" id="KW-0479">Metal-binding</keyword>
<dbReference type="Proteomes" id="UP000000292">
    <property type="component" value="Chromosome"/>
</dbReference>
<dbReference type="EMBL" id="CP002902">
    <property type="protein sequence ID" value="AEJ42897.1"/>
    <property type="molecule type" value="Genomic_DNA"/>
</dbReference>
<dbReference type="InterPro" id="IPR020843">
    <property type="entry name" value="ER"/>
</dbReference>
<gene>
    <name evidence="3" type="ordered locus">TC41_0944</name>
</gene>
<comment type="similarity">
    <text evidence="1">Belongs to the zinc-containing alcohol dehydrogenase family. Quinone oxidoreductase subfamily.</text>
</comment>
<dbReference type="PANTHER" id="PTHR43482:SF1">
    <property type="entry name" value="PROTEIN AST1-RELATED"/>
    <property type="match status" value="1"/>
</dbReference>
<evidence type="ECO:0000259" key="2">
    <source>
        <dbReference type="SMART" id="SM00829"/>
    </source>
</evidence>
<keyword evidence="1" id="KW-0862">Zinc</keyword>
<dbReference type="AlphaFoldDB" id="F8IFJ5"/>
<evidence type="ECO:0000313" key="4">
    <source>
        <dbReference type="Proteomes" id="UP000000292"/>
    </source>
</evidence>
<dbReference type="Gene3D" id="3.90.180.10">
    <property type="entry name" value="Medium-chain alcohol dehydrogenases, catalytic domain"/>
    <property type="match status" value="1"/>
</dbReference>
<dbReference type="KEGG" id="aad:TC41_0944"/>
<organism evidence="3 4">
    <name type="scientific">Alicyclobacillus acidocaldarius (strain Tc-4-1)</name>
    <name type="common">Bacillus acidocaldarius</name>
    <dbReference type="NCBI Taxonomy" id="1048834"/>
    <lineage>
        <taxon>Bacteria</taxon>
        <taxon>Bacillati</taxon>
        <taxon>Bacillota</taxon>
        <taxon>Bacilli</taxon>
        <taxon>Bacillales</taxon>
        <taxon>Alicyclobacillaceae</taxon>
        <taxon>Alicyclobacillus</taxon>
    </lineage>
</organism>
<feature type="domain" description="Enoyl reductase (ER)" evidence="2">
    <location>
        <begin position="26"/>
        <end position="348"/>
    </location>
</feature>
<dbReference type="SUPFAM" id="SSF50129">
    <property type="entry name" value="GroES-like"/>
    <property type="match status" value="1"/>
</dbReference>
<evidence type="ECO:0000313" key="3">
    <source>
        <dbReference type="EMBL" id="AEJ42897.1"/>
    </source>
</evidence>
<dbReference type="HOGENOM" id="CLU_026673_3_0_9"/>
<dbReference type="InterPro" id="IPR036291">
    <property type="entry name" value="NAD(P)-bd_dom_sf"/>
</dbReference>
<proteinExistence type="inferred from homology"/>
<dbReference type="SUPFAM" id="SSF51735">
    <property type="entry name" value="NAD(P)-binding Rossmann-fold domains"/>
    <property type="match status" value="1"/>
</dbReference>
<dbReference type="InterPro" id="IPR014182">
    <property type="entry name" value="ADH_Zn_typ-1"/>
</dbReference>
<dbReference type="CDD" id="cd08252">
    <property type="entry name" value="AL_MDR"/>
    <property type="match status" value="1"/>
</dbReference>
<dbReference type="InterPro" id="IPR052585">
    <property type="entry name" value="Lipid_raft_assoc_Zn_ADH"/>
</dbReference>
<dbReference type="NCBIfam" id="TIGR02817">
    <property type="entry name" value="adh_fam_1"/>
    <property type="match status" value="1"/>
</dbReference>
<reference evidence="3 4" key="1">
    <citation type="journal article" date="2011" name="J. Bacteriol.">
        <title>Complete Genome Sequence of Alicyclobacillus acidocaldarius Strain Tc-4-1.</title>
        <authorList>
            <person name="Chen Y."/>
            <person name="He Y."/>
            <person name="Zhang B."/>
            <person name="Yang J."/>
            <person name="Li W."/>
            <person name="Dong Z."/>
            <person name="Hu S."/>
        </authorList>
    </citation>
    <scope>NUCLEOTIDE SEQUENCE [LARGE SCALE GENOMIC DNA]</scope>
    <source>
        <strain evidence="3 4">Tc-4-1</strain>
    </source>
</reference>
<dbReference type="PATRIC" id="fig|1048834.4.peg.899"/>
<protein>
    <recommendedName>
        <fullName evidence="1">Zinc-type alcohol dehydrogenase-like protein</fullName>
    </recommendedName>
</protein>
<dbReference type="Pfam" id="PF13602">
    <property type="entry name" value="ADH_zinc_N_2"/>
    <property type="match status" value="1"/>
</dbReference>
<dbReference type="InterPro" id="IPR011032">
    <property type="entry name" value="GroES-like_sf"/>
</dbReference>
<dbReference type="Gene3D" id="3.40.50.720">
    <property type="entry name" value="NAD(P)-binding Rossmann-like Domain"/>
    <property type="match status" value="1"/>
</dbReference>
<dbReference type="GO" id="GO:0008270">
    <property type="term" value="F:zinc ion binding"/>
    <property type="evidence" value="ECO:0007669"/>
    <property type="project" value="InterPro"/>
</dbReference>
<dbReference type="eggNOG" id="COG0604">
    <property type="taxonomic scope" value="Bacteria"/>
</dbReference>
<dbReference type="PANTHER" id="PTHR43482">
    <property type="entry name" value="PROTEIN AST1-RELATED"/>
    <property type="match status" value="1"/>
</dbReference>
<name>F8IFJ5_ALIAT</name>
<keyword evidence="1" id="KW-0560">Oxidoreductase</keyword>
<dbReference type="STRING" id="1048834.TC41_0944"/>